<feature type="region of interest" description="Disordered" evidence="1">
    <location>
        <begin position="45"/>
        <end position="82"/>
    </location>
</feature>
<gene>
    <name evidence="4" type="ORF">SAMN05216195_10248</name>
</gene>
<name>A0A1H9ER63_9PSEU</name>
<keyword evidence="2" id="KW-0472">Membrane</keyword>
<dbReference type="OrthoDB" id="3209305at2"/>
<evidence type="ECO:0000313" key="4">
    <source>
        <dbReference type="EMBL" id="SEQ28102.1"/>
    </source>
</evidence>
<organism evidence="4 5">
    <name type="scientific">Lentzea flaviverrucosa</name>
    <dbReference type="NCBI Taxonomy" id="200379"/>
    <lineage>
        <taxon>Bacteria</taxon>
        <taxon>Bacillati</taxon>
        <taxon>Actinomycetota</taxon>
        <taxon>Actinomycetes</taxon>
        <taxon>Pseudonocardiales</taxon>
        <taxon>Pseudonocardiaceae</taxon>
        <taxon>Lentzea</taxon>
    </lineage>
</organism>
<feature type="domain" description="DUF8175" evidence="3">
    <location>
        <begin position="66"/>
        <end position="207"/>
    </location>
</feature>
<proteinExistence type="predicted"/>
<dbReference type="RefSeq" id="WP_090063684.1">
    <property type="nucleotide sequence ID" value="NZ_FOFT01000002.1"/>
</dbReference>
<sequence length="235" mass="24551">MSHTTPTNAPAGPRPATGRVLVLILAVVVALVAGVLVGRYALPASSEQAQPGQTQPSDAPSGAGAREHGPKTITKGVPSGFTRDREGAASAAMIAVQLLPAVAHGHADPEVVKTTWIASSADQPTRQLFSEARASSGNGRTSKAPADFEVKDFTGDQAVIELWVSSVGIGPGLSGRGEIRAQRWSTVTYRLVWEADTWKVATVKTADGPQPGTDDAAPAPERKKVAFYSFFITIE</sequence>
<protein>
    <recommendedName>
        <fullName evidence="3">DUF8175 domain-containing protein</fullName>
    </recommendedName>
</protein>
<feature type="compositionally biased region" description="Polar residues" evidence="1">
    <location>
        <begin position="45"/>
        <end position="58"/>
    </location>
</feature>
<reference evidence="5" key="1">
    <citation type="submission" date="2016-10" db="EMBL/GenBank/DDBJ databases">
        <authorList>
            <person name="Varghese N."/>
            <person name="Submissions S."/>
        </authorList>
    </citation>
    <scope>NUCLEOTIDE SEQUENCE [LARGE SCALE GENOMIC DNA]</scope>
    <source>
        <strain evidence="5">CGMCC 4.578</strain>
    </source>
</reference>
<dbReference type="Proteomes" id="UP000199028">
    <property type="component" value="Unassembled WGS sequence"/>
</dbReference>
<evidence type="ECO:0000256" key="1">
    <source>
        <dbReference type="SAM" id="MobiDB-lite"/>
    </source>
</evidence>
<dbReference type="AlphaFoldDB" id="A0A1H9ER63"/>
<dbReference type="Pfam" id="PF26526">
    <property type="entry name" value="DUF8175"/>
    <property type="match status" value="1"/>
</dbReference>
<evidence type="ECO:0000256" key="2">
    <source>
        <dbReference type="SAM" id="Phobius"/>
    </source>
</evidence>
<keyword evidence="2" id="KW-0812">Transmembrane</keyword>
<keyword evidence="5" id="KW-1185">Reference proteome</keyword>
<accession>A0A1H9ER63</accession>
<evidence type="ECO:0000313" key="5">
    <source>
        <dbReference type="Proteomes" id="UP000199028"/>
    </source>
</evidence>
<feature type="transmembrane region" description="Helical" evidence="2">
    <location>
        <begin position="20"/>
        <end position="42"/>
    </location>
</feature>
<keyword evidence="2" id="KW-1133">Transmembrane helix</keyword>
<dbReference type="EMBL" id="FOFT01000002">
    <property type="protein sequence ID" value="SEQ28102.1"/>
    <property type="molecule type" value="Genomic_DNA"/>
</dbReference>
<evidence type="ECO:0000259" key="3">
    <source>
        <dbReference type="Pfam" id="PF26526"/>
    </source>
</evidence>
<dbReference type="InterPro" id="IPR058488">
    <property type="entry name" value="DUF8175"/>
</dbReference>